<dbReference type="EMBL" id="FWXH01000002">
    <property type="protein sequence ID" value="SMC19633.1"/>
    <property type="molecule type" value="Genomic_DNA"/>
</dbReference>
<dbReference type="InterPro" id="IPR024300">
    <property type="entry name" value="SipL_SPOCS_dom"/>
</dbReference>
<sequence length="191" mass="21506">MDNEEIDSYKPPKPRKKVLQVPVIVGWGEKQELVVKVSTVSPPSPPVFRIKDIDKTVEITNVLIVPPTCKTGDKWHGKVILDGFIDKNVNYKTITDYEPDAVNGPLYHFTTRIEFATFVDVVADEPFSEDDNAEILEAYVEGEKEELLDPNPLADGAPDWAVTYNRLLEKIIVKIKLKITKIEHVPVAVDP</sequence>
<name>A0A1W1X732_9CLOT</name>
<proteinExistence type="predicted"/>
<dbReference type="STRING" id="1121291.SAMN02745134_00887"/>
<reference evidence="2 3" key="1">
    <citation type="submission" date="2017-04" db="EMBL/GenBank/DDBJ databases">
        <authorList>
            <person name="Afonso C.L."/>
            <person name="Miller P.J."/>
            <person name="Scott M.A."/>
            <person name="Spackman E."/>
            <person name="Goraichik I."/>
            <person name="Dimitrov K.M."/>
            <person name="Suarez D.L."/>
            <person name="Swayne D.E."/>
        </authorList>
    </citation>
    <scope>NUCLEOTIDE SEQUENCE [LARGE SCALE GENOMIC DNA]</scope>
    <source>
        <strain evidence="2 3">DSM 12555</strain>
    </source>
</reference>
<keyword evidence="3" id="KW-1185">Reference proteome</keyword>
<gene>
    <name evidence="2" type="ORF">SAMN02745134_00887</name>
</gene>
<evidence type="ECO:0000313" key="3">
    <source>
        <dbReference type="Proteomes" id="UP000192468"/>
    </source>
</evidence>
<organism evidence="2 3">
    <name type="scientific">Clostridium acidisoli DSM 12555</name>
    <dbReference type="NCBI Taxonomy" id="1121291"/>
    <lineage>
        <taxon>Bacteria</taxon>
        <taxon>Bacillati</taxon>
        <taxon>Bacillota</taxon>
        <taxon>Clostridia</taxon>
        <taxon>Eubacteriales</taxon>
        <taxon>Clostridiaceae</taxon>
        <taxon>Clostridium</taxon>
    </lineage>
</organism>
<dbReference type="Pfam" id="PF12673">
    <property type="entry name" value="SipL"/>
    <property type="match status" value="1"/>
</dbReference>
<accession>A0A1W1X732</accession>
<dbReference type="Proteomes" id="UP000192468">
    <property type="component" value="Unassembled WGS sequence"/>
</dbReference>
<feature type="domain" description="SipL SPOCS" evidence="1">
    <location>
        <begin position="47"/>
        <end position="122"/>
    </location>
</feature>
<protein>
    <recommendedName>
        <fullName evidence="1">SipL SPOCS domain-containing protein</fullName>
    </recommendedName>
</protein>
<dbReference type="OrthoDB" id="1935317at2"/>
<dbReference type="RefSeq" id="WP_084114095.1">
    <property type="nucleotide sequence ID" value="NZ_FWXH01000002.1"/>
</dbReference>
<dbReference type="AlphaFoldDB" id="A0A1W1X732"/>
<evidence type="ECO:0000259" key="1">
    <source>
        <dbReference type="Pfam" id="PF12673"/>
    </source>
</evidence>
<evidence type="ECO:0000313" key="2">
    <source>
        <dbReference type="EMBL" id="SMC19633.1"/>
    </source>
</evidence>